<dbReference type="EMBL" id="LAJF01000020">
    <property type="protein sequence ID" value="KKB86808.1"/>
    <property type="molecule type" value="Genomic_DNA"/>
</dbReference>
<dbReference type="SUPFAM" id="SSF53335">
    <property type="entry name" value="S-adenosyl-L-methionine-dependent methyltransferases"/>
    <property type="match status" value="1"/>
</dbReference>
<dbReference type="InterPro" id="IPR007848">
    <property type="entry name" value="Small_mtfrase_dom"/>
</dbReference>
<keyword evidence="1 5" id="KW-0489">Methyltransferase</keyword>
<evidence type="ECO:0000313" key="7">
    <source>
        <dbReference type="Proteomes" id="UP000184533"/>
    </source>
</evidence>
<reference evidence="5 7" key="2">
    <citation type="submission" date="2016-11" db="EMBL/GenBank/DDBJ databases">
        <authorList>
            <person name="Jaros S."/>
            <person name="Januszkiewicz K."/>
            <person name="Wedrychowicz H."/>
        </authorList>
    </citation>
    <scope>NUCLEOTIDE SEQUENCE [LARGE SCALE GENOMIC DNA]</scope>
    <source>
        <strain evidence="5 7">DSM 17137</strain>
    </source>
</reference>
<keyword evidence="5" id="KW-0808">Transferase</keyword>
<evidence type="ECO:0000313" key="6">
    <source>
        <dbReference type="Proteomes" id="UP000033608"/>
    </source>
</evidence>
<keyword evidence="6" id="KW-1185">Reference proteome</keyword>
<dbReference type="RefSeq" id="WP_046133445.1">
    <property type="nucleotide sequence ID" value="NZ_FQVC01000018.1"/>
</dbReference>
<evidence type="ECO:0000256" key="1">
    <source>
        <dbReference type="ARBA" id="ARBA00022603"/>
    </source>
</evidence>
<sequence length="367" mass="40759">MFITSQSSFDRFELDRLDRYYTPSVLADQLVSLCRCEEVESIADFAAGAGSLLLAAKQRWPNALLFANDIDSAANSLHSSEIHKKANFNFLSEEFVAPRSVGRFKLVLLNPPFSEVSRSTSGDVGPSCSRALAFVLKALTFLADDGELIALLPSNILTSLKDREALTYLRSEYRVEVVLPPTRGMFGSADVSICALRLSIVSHLPPPTSYQRSVEKASKRWSIGRGEVSVSRAARKRTAGAGWVHTTSIADNDIVHRYEAADPIMKRKACPHGSILIPRVGGFQKQKSVLLSSDVSEVISDCIIWIWHEDREAVKELFSYLNSHHADLGSLYSGTGAQFVTYERIGIFIDDWCNQSMFFSDIEHRSD</sequence>
<dbReference type="EMBL" id="FQVC01000018">
    <property type="protein sequence ID" value="SHF93915.1"/>
    <property type="molecule type" value="Genomic_DNA"/>
</dbReference>
<keyword evidence="2" id="KW-0949">S-adenosyl-L-methionine</keyword>
<dbReference type="PRINTS" id="PR00507">
    <property type="entry name" value="N12N6MTFRASE"/>
</dbReference>
<dbReference type="Proteomes" id="UP000184533">
    <property type="component" value="Unassembled WGS sequence"/>
</dbReference>
<proteinExistence type="predicted"/>
<organism evidence="4 6">
    <name type="scientific">Devosia limi DSM 17137</name>
    <dbReference type="NCBI Taxonomy" id="1121477"/>
    <lineage>
        <taxon>Bacteria</taxon>
        <taxon>Pseudomonadati</taxon>
        <taxon>Pseudomonadota</taxon>
        <taxon>Alphaproteobacteria</taxon>
        <taxon>Hyphomicrobiales</taxon>
        <taxon>Devosiaceae</taxon>
        <taxon>Devosia</taxon>
    </lineage>
</organism>
<accession>A0A0F5LWV2</accession>
<name>A0A0F5LWV2_9HYPH</name>
<evidence type="ECO:0000259" key="3">
    <source>
        <dbReference type="Pfam" id="PF05175"/>
    </source>
</evidence>
<evidence type="ECO:0000256" key="2">
    <source>
        <dbReference type="ARBA" id="ARBA00022691"/>
    </source>
</evidence>
<reference evidence="4 6" key="1">
    <citation type="submission" date="2015-03" db="EMBL/GenBank/DDBJ databases">
        <authorList>
            <person name="Hassan Y.I."/>
            <person name="Lepp D."/>
            <person name="Zhou T."/>
        </authorList>
    </citation>
    <scope>NUCLEOTIDE SEQUENCE [LARGE SCALE GENOMIC DNA]</scope>
    <source>
        <strain evidence="4 6">DSM 17137</strain>
    </source>
</reference>
<feature type="domain" description="Methyltransferase small" evidence="3">
    <location>
        <begin position="38"/>
        <end position="150"/>
    </location>
</feature>
<dbReference type="STRING" id="1121477.SAMN02745223_03938"/>
<protein>
    <submittedName>
        <fullName evidence="5">Methyltransferase small domain-containing protein</fullName>
    </submittedName>
</protein>
<dbReference type="GO" id="GO:0008168">
    <property type="term" value="F:methyltransferase activity"/>
    <property type="evidence" value="ECO:0007669"/>
    <property type="project" value="UniProtKB-KW"/>
</dbReference>
<dbReference type="GO" id="GO:0032259">
    <property type="term" value="P:methylation"/>
    <property type="evidence" value="ECO:0007669"/>
    <property type="project" value="UniProtKB-KW"/>
</dbReference>
<gene>
    <name evidence="5" type="ORF">SAMN02745223_03938</name>
    <name evidence="4" type="ORF">VW29_00695</name>
</gene>
<dbReference type="InterPro" id="IPR029063">
    <property type="entry name" value="SAM-dependent_MTases_sf"/>
</dbReference>
<dbReference type="Pfam" id="PF05175">
    <property type="entry name" value="MTS"/>
    <property type="match status" value="1"/>
</dbReference>
<dbReference type="Gene3D" id="3.40.50.150">
    <property type="entry name" value="Vaccinia Virus protein VP39"/>
    <property type="match status" value="1"/>
</dbReference>
<dbReference type="AlphaFoldDB" id="A0A0F5LWV2"/>
<evidence type="ECO:0000313" key="4">
    <source>
        <dbReference type="EMBL" id="KKB86808.1"/>
    </source>
</evidence>
<dbReference type="Proteomes" id="UP000033608">
    <property type="component" value="Unassembled WGS sequence"/>
</dbReference>
<evidence type="ECO:0000313" key="5">
    <source>
        <dbReference type="EMBL" id="SHF93915.1"/>
    </source>
</evidence>